<comment type="caution">
    <text evidence="1">The sequence shown here is derived from an EMBL/GenBank/DDBJ whole genome shotgun (WGS) entry which is preliminary data.</text>
</comment>
<sequence length="64" mass="7495">MNLKSYQLGNEEIETDASLQEVEEAVKHVKEFVQNYNVDDLIEELKQRGFICNALEKPVKVKNW</sequence>
<reference evidence="1 2" key="1">
    <citation type="submission" date="2015-09" db="EMBL/GenBank/DDBJ databases">
        <title>Bacillus cereus food isolates.</title>
        <authorList>
            <person name="Boekhorst J."/>
        </authorList>
    </citation>
    <scope>NUCLEOTIDE SEQUENCE [LARGE SCALE GENOMIC DNA]</scope>
    <source>
        <strain evidence="1 2">B4088</strain>
    </source>
</reference>
<evidence type="ECO:0000313" key="1">
    <source>
        <dbReference type="EMBL" id="KZD65974.1"/>
    </source>
</evidence>
<dbReference type="AlphaFoldDB" id="A0A164NXR5"/>
<dbReference type="Proteomes" id="UP000076482">
    <property type="component" value="Unassembled WGS sequence"/>
</dbReference>
<protein>
    <submittedName>
        <fullName evidence="1">Uncharacterized protein</fullName>
    </submittedName>
</protein>
<dbReference type="EMBL" id="LJKE01000045">
    <property type="protein sequence ID" value="KZD65974.1"/>
    <property type="molecule type" value="Genomic_DNA"/>
</dbReference>
<proteinExistence type="predicted"/>
<accession>A0A164NXR5</accession>
<organism evidence="1 2">
    <name type="scientific">Bacillus cereus</name>
    <dbReference type="NCBI Taxonomy" id="1396"/>
    <lineage>
        <taxon>Bacteria</taxon>
        <taxon>Bacillati</taxon>
        <taxon>Bacillota</taxon>
        <taxon>Bacilli</taxon>
        <taxon>Bacillales</taxon>
        <taxon>Bacillaceae</taxon>
        <taxon>Bacillus</taxon>
        <taxon>Bacillus cereus group</taxon>
    </lineage>
</organism>
<dbReference type="RefSeq" id="WP_063261196.1">
    <property type="nucleotide sequence ID" value="NZ_LJKE01000045.1"/>
</dbReference>
<name>A0A164NXR5_BACCE</name>
<gene>
    <name evidence="1" type="ORF">B4088_2731</name>
</gene>
<dbReference type="PATRIC" id="fig|1396.535.peg.1766"/>
<evidence type="ECO:0000313" key="2">
    <source>
        <dbReference type="Proteomes" id="UP000076482"/>
    </source>
</evidence>